<name>A0A1I7VHI1_LOALO</name>
<dbReference type="Gene3D" id="3.30.300.220">
    <property type="match status" value="1"/>
</dbReference>
<dbReference type="AlphaFoldDB" id="A0A1I7VHI1"/>
<organism evidence="1 2">
    <name type="scientific">Loa loa</name>
    <name type="common">Eye worm</name>
    <name type="synonym">Filaria loa</name>
    <dbReference type="NCBI Taxonomy" id="7209"/>
    <lineage>
        <taxon>Eukaryota</taxon>
        <taxon>Metazoa</taxon>
        <taxon>Ecdysozoa</taxon>
        <taxon>Nematoda</taxon>
        <taxon>Chromadorea</taxon>
        <taxon>Rhabditida</taxon>
        <taxon>Spirurina</taxon>
        <taxon>Spiruromorpha</taxon>
        <taxon>Filarioidea</taxon>
        <taxon>Onchocercidae</taxon>
        <taxon>Loa</taxon>
    </lineage>
</organism>
<dbReference type="STRING" id="7209.A0A1I7VHI1"/>
<evidence type="ECO:0000313" key="1">
    <source>
        <dbReference type="Proteomes" id="UP000095285"/>
    </source>
</evidence>
<evidence type="ECO:0000313" key="2">
    <source>
        <dbReference type="WBParaSite" id="EN70_262"/>
    </source>
</evidence>
<dbReference type="InterPro" id="IPR001753">
    <property type="entry name" value="Enoyl-CoA_hydra/iso"/>
</dbReference>
<keyword evidence="1" id="KW-1185">Reference proteome</keyword>
<reference evidence="2" key="2">
    <citation type="submission" date="2016-11" db="UniProtKB">
        <authorList>
            <consortium name="WormBaseParasite"/>
        </authorList>
    </citation>
    <scope>IDENTIFICATION</scope>
</reference>
<proteinExistence type="predicted"/>
<accession>A0A1I7VHI1</accession>
<protein>
    <submittedName>
        <fullName evidence="2">3-hydroxyisobutyryl-CoA hydrolase</fullName>
    </submittedName>
</protein>
<dbReference type="PANTHER" id="PTHR11941">
    <property type="entry name" value="ENOYL-COA HYDRATASE-RELATED"/>
    <property type="match status" value="1"/>
</dbReference>
<dbReference type="GO" id="GO:0005739">
    <property type="term" value="C:mitochondrion"/>
    <property type="evidence" value="ECO:0007669"/>
    <property type="project" value="TreeGrafter"/>
</dbReference>
<dbReference type="GO" id="GO:0006635">
    <property type="term" value="P:fatty acid beta-oxidation"/>
    <property type="evidence" value="ECO:0007669"/>
    <property type="project" value="TreeGrafter"/>
</dbReference>
<dbReference type="InterPro" id="IPR029045">
    <property type="entry name" value="ClpP/crotonase-like_dom_sf"/>
</dbReference>
<dbReference type="Proteomes" id="UP000095285">
    <property type="component" value="Unassembled WGS sequence"/>
</dbReference>
<reference evidence="1" key="1">
    <citation type="submission" date="2012-04" db="EMBL/GenBank/DDBJ databases">
        <title>The Genome Sequence of Loa loa.</title>
        <authorList>
            <consortium name="The Broad Institute Genome Sequencing Platform"/>
            <consortium name="Broad Institute Genome Sequencing Center for Infectious Disease"/>
            <person name="Nutman T.B."/>
            <person name="Fink D.L."/>
            <person name="Russ C."/>
            <person name="Young S."/>
            <person name="Zeng Q."/>
            <person name="Gargeya S."/>
            <person name="Alvarado L."/>
            <person name="Berlin A."/>
            <person name="Chapman S.B."/>
            <person name="Chen Z."/>
            <person name="Freedman E."/>
            <person name="Gellesch M."/>
            <person name="Goldberg J."/>
            <person name="Griggs A."/>
            <person name="Gujja S."/>
            <person name="Heilman E.R."/>
            <person name="Heiman D."/>
            <person name="Howarth C."/>
            <person name="Mehta T."/>
            <person name="Neiman D."/>
            <person name="Pearson M."/>
            <person name="Roberts A."/>
            <person name="Saif S."/>
            <person name="Shea T."/>
            <person name="Shenoy N."/>
            <person name="Sisk P."/>
            <person name="Stolte C."/>
            <person name="Sykes S."/>
            <person name="White J."/>
            <person name="Yandava C."/>
            <person name="Haas B."/>
            <person name="Henn M.R."/>
            <person name="Nusbaum C."/>
            <person name="Birren B."/>
        </authorList>
    </citation>
    <scope>NUCLEOTIDE SEQUENCE [LARGE SCALE GENOMIC DNA]</scope>
</reference>
<sequence>MSKAVRNLWFLAAAAHMIKTEKVGDKRNVGLIKLDRPKALNALCNQLMQELSDALVEFDNDTSIGAVVITGAKRVFS</sequence>
<dbReference type="Pfam" id="PF00378">
    <property type="entry name" value="ECH_1"/>
    <property type="match status" value="1"/>
</dbReference>
<dbReference type="PANTHER" id="PTHR11941:SF54">
    <property type="entry name" value="ENOYL-COA HYDRATASE, MITOCHONDRIAL"/>
    <property type="match status" value="1"/>
</dbReference>
<dbReference type="GO" id="GO:0003824">
    <property type="term" value="F:catalytic activity"/>
    <property type="evidence" value="ECO:0007669"/>
    <property type="project" value="UniProtKB-ARBA"/>
</dbReference>
<dbReference type="WBParaSite" id="EN70_262">
    <property type="protein sequence ID" value="EN70_262"/>
    <property type="gene ID" value="EN70_262"/>
</dbReference>
<dbReference type="SUPFAM" id="SSF52096">
    <property type="entry name" value="ClpP/crotonase"/>
    <property type="match status" value="1"/>
</dbReference>